<dbReference type="GO" id="GO:0003746">
    <property type="term" value="F:translation elongation factor activity"/>
    <property type="evidence" value="ECO:0007669"/>
    <property type="project" value="TreeGrafter"/>
</dbReference>
<evidence type="ECO:0000256" key="1">
    <source>
        <dbReference type="SAM" id="MobiDB-lite"/>
    </source>
</evidence>
<dbReference type="PANTHER" id="PTHR43721">
    <property type="entry name" value="ELONGATION FACTOR TU-RELATED"/>
    <property type="match status" value="1"/>
</dbReference>
<organism evidence="2 3">
    <name type="scientific">Trichonephila inaurata madagascariensis</name>
    <dbReference type="NCBI Taxonomy" id="2747483"/>
    <lineage>
        <taxon>Eukaryota</taxon>
        <taxon>Metazoa</taxon>
        <taxon>Ecdysozoa</taxon>
        <taxon>Arthropoda</taxon>
        <taxon>Chelicerata</taxon>
        <taxon>Arachnida</taxon>
        <taxon>Araneae</taxon>
        <taxon>Araneomorphae</taxon>
        <taxon>Entelegynae</taxon>
        <taxon>Araneoidea</taxon>
        <taxon>Nephilidae</taxon>
        <taxon>Trichonephila</taxon>
        <taxon>Trichonephila inaurata</taxon>
    </lineage>
</organism>
<comment type="caution">
    <text evidence="2">The sequence shown here is derived from an EMBL/GenBank/DDBJ whole genome shotgun (WGS) entry which is preliminary data.</text>
</comment>
<evidence type="ECO:0000313" key="3">
    <source>
        <dbReference type="Proteomes" id="UP000886998"/>
    </source>
</evidence>
<proteinExistence type="predicted"/>
<accession>A0A8X6MAW1</accession>
<protein>
    <submittedName>
        <fullName evidence="2">GTP-binding protein 2</fullName>
    </submittedName>
</protein>
<gene>
    <name evidence="2" type="primary">GTPBP2</name>
    <name evidence="2" type="ORF">TNIN_422911</name>
</gene>
<dbReference type="InterPro" id="IPR050055">
    <property type="entry name" value="EF-Tu_GTPase"/>
</dbReference>
<dbReference type="PANTHER" id="PTHR43721:SF3">
    <property type="entry name" value="GTP-BINDING PROTEIN 2"/>
    <property type="match status" value="1"/>
</dbReference>
<dbReference type="Proteomes" id="UP000886998">
    <property type="component" value="Unassembled WGS sequence"/>
</dbReference>
<sequence>MDSFVGLFGPDSPEKNGSSNVSTVPEFLPPEAAEGNVEYKLKLINPSKSRFEHLVTQMKWRLREGQGEAIYTIGVSDSGKLIGLDEDEMQESLNTLYRMANKLGADITSLGERYIEDNPDRERKIVAE</sequence>
<feature type="region of interest" description="Disordered" evidence="1">
    <location>
        <begin position="1"/>
        <end position="27"/>
    </location>
</feature>
<feature type="non-terminal residue" evidence="2">
    <location>
        <position position="128"/>
    </location>
</feature>
<keyword evidence="3" id="KW-1185">Reference proteome</keyword>
<evidence type="ECO:0000313" key="2">
    <source>
        <dbReference type="EMBL" id="GFS40342.1"/>
    </source>
</evidence>
<dbReference type="EMBL" id="BMAV01025298">
    <property type="protein sequence ID" value="GFS40342.1"/>
    <property type="molecule type" value="Genomic_DNA"/>
</dbReference>
<dbReference type="AlphaFoldDB" id="A0A8X6MAW1"/>
<dbReference type="OrthoDB" id="248233at2759"/>
<name>A0A8X6MAW1_9ARAC</name>
<reference evidence="2" key="1">
    <citation type="submission" date="2020-08" db="EMBL/GenBank/DDBJ databases">
        <title>Multicomponent nature underlies the extraordinary mechanical properties of spider dragline silk.</title>
        <authorList>
            <person name="Kono N."/>
            <person name="Nakamura H."/>
            <person name="Mori M."/>
            <person name="Yoshida Y."/>
            <person name="Ohtoshi R."/>
            <person name="Malay A.D."/>
            <person name="Moran D.A.P."/>
            <person name="Tomita M."/>
            <person name="Numata K."/>
            <person name="Arakawa K."/>
        </authorList>
    </citation>
    <scope>NUCLEOTIDE SEQUENCE</scope>
</reference>